<accession>A0AAD9LYL9</accession>
<dbReference type="Pfam" id="PF01494">
    <property type="entry name" value="FAD_binding_3"/>
    <property type="match status" value="1"/>
</dbReference>
<dbReference type="Proteomes" id="UP001232148">
    <property type="component" value="Unassembled WGS sequence"/>
</dbReference>
<gene>
    <name evidence="8" type="ORF">LX32DRAFT_642469</name>
</gene>
<comment type="cofactor">
    <cofactor evidence="1">
        <name>FAD</name>
        <dbReference type="ChEBI" id="CHEBI:57692"/>
    </cofactor>
</comment>
<keyword evidence="6" id="KW-0503">Monooxygenase</keyword>
<sequence>MASDPFKVIIVGGGPSGMTAAYALHHAGIDFVVLERRTNVVEDLGASLVLGPQSLRVFHQFGISDQLAEIGAEVLENRALTTDGQVFKSSRFFDVIFQHHGSRPLAFHRAHLIQVMYDNLPETARARYFTGKKLAGIESTDTGVVVTCEDGSSYSGTVVLGADGVHSSTRRQMRKLAIAEDPSREETWDHVMPYNIDYQCLWASFPRPSESGYSIETQSTDKSVMYISGTERGWLFLYEKLPETTRERITFSNEQLEEFAARFADWPVTETLKVKDVYKERFNVGGAGLEEGICKNWSWNGRVVLVGDAAHKFTPNAGLGFNNGIQDVVILCNKLKRFHAASRAPGEKATGAATTDFSALDRAFKEYREERQEQLQADLKGSVRVTRMHAWASWLDWFMSRYVFSWEFVQRFLFTYMSSPLVQKSAVLDFIPTTERFEGIYKWLHPTPKIVTDSPAM</sequence>
<dbReference type="PANTHER" id="PTHR47356">
    <property type="entry name" value="FAD-DEPENDENT MONOOXYGENASE ASQG-RELATED"/>
    <property type="match status" value="1"/>
</dbReference>
<dbReference type="InterPro" id="IPR002938">
    <property type="entry name" value="FAD-bd"/>
</dbReference>
<proteinExistence type="inferred from homology"/>
<evidence type="ECO:0000259" key="7">
    <source>
        <dbReference type="Pfam" id="PF01494"/>
    </source>
</evidence>
<organism evidence="8 9">
    <name type="scientific">Colletotrichum zoysiae</name>
    <dbReference type="NCBI Taxonomy" id="1216348"/>
    <lineage>
        <taxon>Eukaryota</taxon>
        <taxon>Fungi</taxon>
        <taxon>Dikarya</taxon>
        <taxon>Ascomycota</taxon>
        <taxon>Pezizomycotina</taxon>
        <taxon>Sordariomycetes</taxon>
        <taxon>Hypocreomycetidae</taxon>
        <taxon>Glomerellales</taxon>
        <taxon>Glomerellaceae</taxon>
        <taxon>Colletotrichum</taxon>
        <taxon>Colletotrichum graminicola species complex</taxon>
    </lineage>
</organism>
<dbReference type="PANTHER" id="PTHR47356:SF2">
    <property type="entry name" value="FAD-BINDING DOMAIN-CONTAINING PROTEIN-RELATED"/>
    <property type="match status" value="1"/>
</dbReference>
<protein>
    <submittedName>
        <fullName evidence="8">FAD binding domain-containing protein</fullName>
    </submittedName>
</protein>
<dbReference type="InterPro" id="IPR050562">
    <property type="entry name" value="FAD_mOase_fung"/>
</dbReference>
<evidence type="ECO:0000313" key="9">
    <source>
        <dbReference type="Proteomes" id="UP001232148"/>
    </source>
</evidence>
<evidence type="ECO:0000256" key="4">
    <source>
        <dbReference type="ARBA" id="ARBA00022827"/>
    </source>
</evidence>
<evidence type="ECO:0000313" key="8">
    <source>
        <dbReference type="EMBL" id="KAK2025754.1"/>
    </source>
</evidence>
<dbReference type="GO" id="GO:0004497">
    <property type="term" value="F:monooxygenase activity"/>
    <property type="evidence" value="ECO:0007669"/>
    <property type="project" value="UniProtKB-KW"/>
</dbReference>
<reference evidence="8" key="1">
    <citation type="submission" date="2021-06" db="EMBL/GenBank/DDBJ databases">
        <title>Comparative genomics, transcriptomics and evolutionary studies reveal genomic signatures of adaptation to plant cell wall in hemibiotrophic fungi.</title>
        <authorList>
            <consortium name="DOE Joint Genome Institute"/>
            <person name="Baroncelli R."/>
            <person name="Diaz J.F."/>
            <person name="Benocci T."/>
            <person name="Peng M."/>
            <person name="Battaglia E."/>
            <person name="Haridas S."/>
            <person name="Andreopoulos W."/>
            <person name="Labutti K."/>
            <person name="Pangilinan J."/>
            <person name="Floch G.L."/>
            <person name="Makela M.R."/>
            <person name="Henrissat B."/>
            <person name="Grigoriev I.V."/>
            <person name="Crouch J.A."/>
            <person name="De Vries R.P."/>
            <person name="Sukno S.A."/>
            <person name="Thon M.R."/>
        </authorList>
    </citation>
    <scope>NUCLEOTIDE SEQUENCE</scope>
    <source>
        <strain evidence="8">MAFF235873</strain>
    </source>
</reference>
<feature type="domain" description="FAD-binding" evidence="7">
    <location>
        <begin position="7"/>
        <end position="337"/>
    </location>
</feature>
<keyword evidence="9" id="KW-1185">Reference proteome</keyword>
<dbReference type="GO" id="GO:0071949">
    <property type="term" value="F:FAD binding"/>
    <property type="evidence" value="ECO:0007669"/>
    <property type="project" value="InterPro"/>
</dbReference>
<keyword evidence="4" id="KW-0274">FAD</keyword>
<comment type="caution">
    <text evidence="8">The sequence shown here is derived from an EMBL/GenBank/DDBJ whole genome shotgun (WGS) entry which is preliminary data.</text>
</comment>
<evidence type="ECO:0000256" key="5">
    <source>
        <dbReference type="ARBA" id="ARBA00023002"/>
    </source>
</evidence>
<dbReference type="PRINTS" id="PR00420">
    <property type="entry name" value="RNGMNOXGNASE"/>
</dbReference>
<dbReference type="SUPFAM" id="SSF51905">
    <property type="entry name" value="FAD/NAD(P)-binding domain"/>
    <property type="match status" value="1"/>
</dbReference>
<evidence type="ECO:0000256" key="1">
    <source>
        <dbReference type="ARBA" id="ARBA00001974"/>
    </source>
</evidence>
<comment type="similarity">
    <text evidence="2">Belongs to the paxM FAD-dependent monooxygenase family.</text>
</comment>
<keyword evidence="3" id="KW-0285">Flavoprotein</keyword>
<dbReference type="AlphaFoldDB" id="A0AAD9LYL9"/>
<dbReference type="EMBL" id="MU842930">
    <property type="protein sequence ID" value="KAK2025754.1"/>
    <property type="molecule type" value="Genomic_DNA"/>
</dbReference>
<evidence type="ECO:0000256" key="3">
    <source>
        <dbReference type="ARBA" id="ARBA00022630"/>
    </source>
</evidence>
<evidence type="ECO:0000256" key="6">
    <source>
        <dbReference type="ARBA" id="ARBA00023033"/>
    </source>
</evidence>
<keyword evidence="5" id="KW-0560">Oxidoreductase</keyword>
<name>A0AAD9LYL9_9PEZI</name>
<dbReference type="InterPro" id="IPR036188">
    <property type="entry name" value="FAD/NAD-bd_sf"/>
</dbReference>
<dbReference type="Gene3D" id="3.50.50.60">
    <property type="entry name" value="FAD/NAD(P)-binding domain"/>
    <property type="match status" value="1"/>
</dbReference>
<evidence type="ECO:0000256" key="2">
    <source>
        <dbReference type="ARBA" id="ARBA00007992"/>
    </source>
</evidence>